<dbReference type="Gene3D" id="3.70.10.10">
    <property type="match status" value="1"/>
</dbReference>
<comment type="caution">
    <text evidence="1">The sequence shown here is derived from an EMBL/GenBank/DDBJ whole genome shotgun (WGS) entry which is preliminary data.</text>
</comment>
<dbReference type="Proteomes" id="UP001642464">
    <property type="component" value="Unassembled WGS sequence"/>
</dbReference>
<feature type="non-terminal residue" evidence="1">
    <location>
        <position position="1"/>
    </location>
</feature>
<sequence>AETASCSVLKLNSTLARATHEVEAFTRQFEEVFKATEAKLLELSKKLPGQLTQQAAEAAAQLRQRGVLAFGLGKVELNALKTLKVMRMLVLAWSKKQGQQPPVQDVVHKVLQALQRLQRMVKGPALPHLVLRLSPEAFAFCHLGGVDEGSQTWSHFQVARLFQEYRIESKRSNHIDLEVQIPNLLHVFGSCASSDYTSLRLANGQVGCEGSEGL</sequence>
<protein>
    <submittedName>
        <fullName evidence="1">Checkpoint protein hus1</fullName>
    </submittedName>
</protein>
<dbReference type="EMBL" id="CAXAMM010004402">
    <property type="protein sequence ID" value="CAK9003412.1"/>
    <property type="molecule type" value="Genomic_DNA"/>
</dbReference>
<dbReference type="InterPro" id="IPR007150">
    <property type="entry name" value="HUS1/Mec3"/>
</dbReference>
<organism evidence="1 2">
    <name type="scientific">Durusdinium trenchii</name>
    <dbReference type="NCBI Taxonomy" id="1381693"/>
    <lineage>
        <taxon>Eukaryota</taxon>
        <taxon>Sar</taxon>
        <taxon>Alveolata</taxon>
        <taxon>Dinophyceae</taxon>
        <taxon>Suessiales</taxon>
        <taxon>Symbiodiniaceae</taxon>
        <taxon>Durusdinium</taxon>
    </lineage>
</organism>
<evidence type="ECO:0000313" key="1">
    <source>
        <dbReference type="EMBL" id="CAK9003412.1"/>
    </source>
</evidence>
<name>A0ABP0IN02_9DINO</name>
<keyword evidence="2" id="KW-1185">Reference proteome</keyword>
<reference evidence="1 2" key="1">
    <citation type="submission" date="2024-02" db="EMBL/GenBank/DDBJ databases">
        <authorList>
            <person name="Chen Y."/>
            <person name="Shah S."/>
            <person name="Dougan E. K."/>
            <person name="Thang M."/>
            <person name="Chan C."/>
        </authorList>
    </citation>
    <scope>NUCLEOTIDE SEQUENCE [LARGE SCALE GENOMIC DNA]</scope>
</reference>
<dbReference type="Pfam" id="PF04005">
    <property type="entry name" value="Hus1"/>
    <property type="match status" value="1"/>
</dbReference>
<proteinExistence type="predicted"/>
<accession>A0ABP0IN02</accession>
<gene>
    <name evidence="1" type="ORF">SCF082_LOCUS7729</name>
</gene>
<evidence type="ECO:0000313" key="2">
    <source>
        <dbReference type="Proteomes" id="UP001642464"/>
    </source>
</evidence>